<reference evidence="14 15" key="1">
    <citation type="journal article" date="2019" name="Int. J. Syst. Evol. Microbiol.">
        <title>The Global Catalogue of Microorganisms (GCM) 10K type strain sequencing project: providing services to taxonomists for standard genome sequencing and annotation.</title>
        <authorList>
            <consortium name="The Broad Institute Genomics Platform"/>
            <consortium name="The Broad Institute Genome Sequencing Center for Infectious Disease"/>
            <person name="Wu L."/>
            <person name="Ma J."/>
        </authorList>
    </citation>
    <scope>NUCLEOTIDE SEQUENCE [LARGE SCALE GENOMIC DNA]</scope>
    <source>
        <strain evidence="14 15">JCM 15575</strain>
    </source>
</reference>
<comment type="caution">
    <text evidence="12">Lacks conserved residue(s) required for the propagation of feature annotation.</text>
</comment>
<comment type="similarity">
    <text evidence="1">Belongs to the carbohydrate kinase pfkB family.</text>
</comment>
<comment type="subunit">
    <text evidence="12">Homodimer.</text>
</comment>
<keyword evidence="11 12" id="KW-0119">Carbohydrate metabolism</keyword>
<dbReference type="InterPro" id="IPR002139">
    <property type="entry name" value="Ribo/fructo_kinase"/>
</dbReference>
<sequence length="266" mass="27388">MTELLTVVGSANIDTVIKVASPPAPGQTVLGRGIERRPGGKGANQAAAAAASGVPTRLVAAFGDDQAGETYRTRLNDRGVNTRDSVIVPGPSGEAIITVDDRGENSIIVIPGANSLLDPDSARFHLGDTPWVLVQLETPRATVQAVITEAHARGAKVALNASPIIPEAHELALQCDLVIVNEIEAAQLEGVQDMCITRGAGAVTWGDEIAMPRPVTVVDTTGAGDAFAGALVAATAAGQSRHRALETALNASAVAVQHEGAQPWRL</sequence>
<feature type="binding site" evidence="12">
    <location>
        <position position="260"/>
    </location>
    <ligand>
        <name>K(+)</name>
        <dbReference type="ChEBI" id="CHEBI:29103"/>
    </ligand>
</feature>
<feature type="active site" description="Proton acceptor" evidence="12">
    <location>
        <position position="225"/>
    </location>
</feature>
<evidence type="ECO:0000256" key="11">
    <source>
        <dbReference type="ARBA" id="ARBA00023277"/>
    </source>
</evidence>
<feature type="binding site" evidence="12">
    <location>
        <position position="258"/>
    </location>
    <ligand>
        <name>K(+)</name>
        <dbReference type="ChEBI" id="CHEBI:29103"/>
    </ligand>
</feature>
<dbReference type="InterPro" id="IPR029056">
    <property type="entry name" value="Ribokinase-like"/>
</dbReference>
<evidence type="ECO:0000256" key="2">
    <source>
        <dbReference type="ARBA" id="ARBA00012035"/>
    </source>
</evidence>
<evidence type="ECO:0000256" key="1">
    <source>
        <dbReference type="ARBA" id="ARBA00005380"/>
    </source>
</evidence>
<evidence type="ECO:0000256" key="3">
    <source>
        <dbReference type="ARBA" id="ARBA00016943"/>
    </source>
</evidence>
<protein>
    <recommendedName>
        <fullName evidence="3 12">Ribokinase</fullName>
        <shortName evidence="12">RK</shortName>
        <ecNumber evidence="2 12">2.7.1.15</ecNumber>
    </recommendedName>
</protein>
<dbReference type="InterPro" id="IPR011611">
    <property type="entry name" value="PfkB_dom"/>
</dbReference>
<feature type="binding site" evidence="12">
    <location>
        <position position="219"/>
    </location>
    <ligand>
        <name>K(+)</name>
        <dbReference type="ChEBI" id="CHEBI:29103"/>
    </ligand>
</feature>
<comment type="similarity">
    <text evidence="12">Belongs to the carbohydrate kinase PfkB family. Ribokinase subfamily.</text>
</comment>
<evidence type="ECO:0000256" key="8">
    <source>
        <dbReference type="ARBA" id="ARBA00022840"/>
    </source>
</evidence>
<dbReference type="InterPro" id="IPR011877">
    <property type="entry name" value="Ribokinase"/>
</dbReference>
<evidence type="ECO:0000256" key="4">
    <source>
        <dbReference type="ARBA" id="ARBA00022679"/>
    </source>
</evidence>
<feature type="binding site" evidence="12">
    <location>
        <position position="225"/>
    </location>
    <ligand>
        <name>substrate</name>
    </ligand>
</feature>
<dbReference type="SUPFAM" id="SSF53613">
    <property type="entry name" value="Ribokinase-like"/>
    <property type="match status" value="1"/>
</dbReference>
<dbReference type="RefSeq" id="WP_344050687.1">
    <property type="nucleotide sequence ID" value="NZ_BAAAPK010000001.1"/>
</dbReference>
<comment type="caution">
    <text evidence="14">The sequence shown here is derived from an EMBL/GenBank/DDBJ whole genome shotgun (WGS) entry which is preliminary data.</text>
</comment>
<proteinExistence type="inferred from homology"/>
<feature type="binding site" evidence="12">
    <location>
        <position position="255"/>
    </location>
    <ligand>
        <name>K(+)</name>
        <dbReference type="ChEBI" id="CHEBI:29103"/>
    </ligand>
</feature>
<dbReference type="CDD" id="cd01174">
    <property type="entry name" value="ribokinase"/>
    <property type="match status" value="1"/>
</dbReference>
<evidence type="ECO:0000256" key="10">
    <source>
        <dbReference type="ARBA" id="ARBA00022958"/>
    </source>
</evidence>
<evidence type="ECO:0000256" key="6">
    <source>
        <dbReference type="ARBA" id="ARBA00022741"/>
    </source>
</evidence>
<evidence type="ECO:0000259" key="13">
    <source>
        <dbReference type="Pfam" id="PF00294"/>
    </source>
</evidence>
<evidence type="ECO:0000256" key="5">
    <source>
        <dbReference type="ARBA" id="ARBA00022723"/>
    </source>
</evidence>
<dbReference type="Gene3D" id="3.40.1190.20">
    <property type="match status" value="1"/>
</dbReference>
<comment type="function">
    <text evidence="12">Catalyzes the phosphorylation of ribose at O-5 in a reaction requiring ATP and magnesium. The resulting D-ribose-5-phosphate can then be used either for sythesis of nucleotides, histidine, and tryptophan, or as a component of the pentose phosphate pathway.</text>
</comment>
<organism evidence="14 15">
    <name type="scientific">Microbacterium lacus</name>
    <dbReference type="NCBI Taxonomy" id="415217"/>
    <lineage>
        <taxon>Bacteria</taxon>
        <taxon>Bacillati</taxon>
        <taxon>Actinomycetota</taxon>
        <taxon>Actinomycetes</taxon>
        <taxon>Micrococcales</taxon>
        <taxon>Microbacteriaceae</taxon>
        <taxon>Microbacterium</taxon>
    </lineage>
</organism>
<comment type="pathway">
    <text evidence="12">Carbohydrate metabolism; D-ribose degradation; D-ribose 5-phosphate from beta-D-ribopyranose: step 2/2.</text>
</comment>
<comment type="activity regulation">
    <text evidence="12">Activated by a monovalent cation that binds near, but not in, the active site. The most likely occupant of the site in vivo is potassium. Ion binding induces a conformational change that may alter substrate affinity.</text>
</comment>
<feature type="binding site" evidence="12">
    <location>
        <position position="221"/>
    </location>
    <ligand>
        <name>K(+)</name>
        <dbReference type="ChEBI" id="CHEBI:29103"/>
    </ligand>
</feature>
<feature type="binding site" evidence="12">
    <location>
        <position position="137"/>
    </location>
    <ligand>
        <name>substrate</name>
    </ligand>
</feature>
<evidence type="ECO:0000256" key="7">
    <source>
        <dbReference type="ARBA" id="ARBA00022777"/>
    </source>
</evidence>
<keyword evidence="5 12" id="KW-0479">Metal-binding</keyword>
<feature type="binding site" evidence="12">
    <location>
        <begin position="12"/>
        <end position="14"/>
    </location>
    <ligand>
        <name>substrate</name>
    </ligand>
</feature>
<feature type="domain" description="Carbohydrate kinase PfkB" evidence="13">
    <location>
        <begin position="4"/>
        <end position="262"/>
    </location>
</feature>
<dbReference type="PANTHER" id="PTHR10584:SF166">
    <property type="entry name" value="RIBOKINASE"/>
    <property type="match status" value="1"/>
</dbReference>
<dbReference type="Proteomes" id="UP001500596">
    <property type="component" value="Unassembled WGS sequence"/>
</dbReference>
<keyword evidence="9 12" id="KW-0460">Magnesium</keyword>
<name>A0ABN2FYS8_9MICO</name>
<dbReference type="InterPro" id="IPR002173">
    <property type="entry name" value="Carboh/pur_kinase_PfkB_CS"/>
</dbReference>
<keyword evidence="4 12" id="KW-0808">Transferase</keyword>
<comment type="subcellular location">
    <subcellularLocation>
        <location evidence="12">Cytoplasm</location>
    </subcellularLocation>
</comment>
<keyword evidence="10 12" id="KW-0630">Potassium</keyword>
<dbReference type="HAMAP" id="MF_01987">
    <property type="entry name" value="Ribokinase"/>
    <property type="match status" value="1"/>
</dbReference>
<dbReference type="Pfam" id="PF00294">
    <property type="entry name" value="PfkB"/>
    <property type="match status" value="1"/>
</dbReference>
<comment type="cofactor">
    <cofactor evidence="12">
        <name>Mg(2+)</name>
        <dbReference type="ChEBI" id="CHEBI:18420"/>
    </cofactor>
    <text evidence="12">Requires a divalent cation, most likely magnesium in vivo, as an electrophilic catalyst to aid phosphoryl group transfer. It is the chelate of the metal and the nucleotide that is the actual substrate.</text>
</comment>
<accession>A0ABN2FYS8</accession>
<keyword evidence="7 12" id="KW-0418">Kinase</keyword>
<dbReference type="PANTHER" id="PTHR10584">
    <property type="entry name" value="SUGAR KINASE"/>
    <property type="match status" value="1"/>
</dbReference>
<feature type="binding site" evidence="12">
    <location>
        <position position="181"/>
    </location>
    <ligand>
        <name>ATP</name>
        <dbReference type="ChEBI" id="CHEBI:30616"/>
    </ligand>
</feature>
<dbReference type="EC" id="2.7.1.15" evidence="2 12"/>
<gene>
    <name evidence="12" type="primary">rbsK</name>
    <name evidence="14" type="ORF">GCM10009807_02000</name>
</gene>
<dbReference type="PROSITE" id="PS00584">
    <property type="entry name" value="PFKB_KINASES_2"/>
    <property type="match status" value="1"/>
</dbReference>
<comment type="catalytic activity">
    <reaction evidence="12">
        <text>D-ribose + ATP = D-ribose 5-phosphate + ADP + H(+)</text>
        <dbReference type="Rhea" id="RHEA:13697"/>
        <dbReference type="ChEBI" id="CHEBI:15378"/>
        <dbReference type="ChEBI" id="CHEBI:30616"/>
        <dbReference type="ChEBI" id="CHEBI:47013"/>
        <dbReference type="ChEBI" id="CHEBI:78346"/>
        <dbReference type="ChEBI" id="CHEBI:456216"/>
        <dbReference type="EC" id="2.7.1.15"/>
    </reaction>
</comment>
<evidence type="ECO:0000256" key="9">
    <source>
        <dbReference type="ARBA" id="ARBA00022842"/>
    </source>
</evidence>
<evidence type="ECO:0000256" key="12">
    <source>
        <dbReference type="HAMAP-Rule" id="MF_01987"/>
    </source>
</evidence>
<evidence type="ECO:0000313" key="15">
    <source>
        <dbReference type="Proteomes" id="UP001500596"/>
    </source>
</evidence>
<dbReference type="PRINTS" id="PR00990">
    <property type="entry name" value="RIBOKINASE"/>
</dbReference>
<keyword evidence="12" id="KW-0963">Cytoplasm</keyword>
<feature type="binding site" evidence="12">
    <location>
        <begin position="40"/>
        <end position="44"/>
    </location>
    <ligand>
        <name>substrate</name>
    </ligand>
</feature>
<keyword evidence="6 12" id="KW-0547">Nucleotide-binding</keyword>
<keyword evidence="8 12" id="KW-0067">ATP-binding</keyword>
<dbReference type="EMBL" id="BAAAPK010000001">
    <property type="protein sequence ID" value="GAA1661847.1"/>
    <property type="molecule type" value="Genomic_DNA"/>
</dbReference>
<evidence type="ECO:0000313" key="14">
    <source>
        <dbReference type="EMBL" id="GAA1661847.1"/>
    </source>
</evidence>
<keyword evidence="15" id="KW-1185">Reference proteome</keyword>
<feature type="binding site" evidence="12">
    <location>
        <begin position="224"/>
        <end position="225"/>
    </location>
    <ligand>
        <name>ATP</name>
        <dbReference type="ChEBI" id="CHEBI:30616"/>
    </ligand>
</feature>